<keyword evidence="1" id="KW-0732">Signal</keyword>
<feature type="chain" id="PRO_5029506397" description="Hydrolase" evidence="1">
    <location>
        <begin position="21"/>
        <end position="812"/>
    </location>
</feature>
<dbReference type="GO" id="GO:0016052">
    <property type="term" value="P:carbohydrate catabolic process"/>
    <property type="evidence" value="ECO:0007669"/>
    <property type="project" value="InterPro"/>
</dbReference>
<proteinExistence type="predicted"/>
<dbReference type="Pfam" id="PF06452">
    <property type="entry name" value="CBM9_1"/>
    <property type="match status" value="1"/>
</dbReference>
<evidence type="ECO:0000313" key="5">
    <source>
        <dbReference type="Proteomes" id="UP000451233"/>
    </source>
</evidence>
<sequence length="812" mass="92562">MGPRISLCVIFCLLSLCSFGQVASKKMKAVRTDIAPDIDGDITDDVWKKADVAVDFIELRPKPGLHEDRDHRTEVRLLYDNTAVYVSARMYEKTIDSVARELVSRDNTGNSDFIGIILDTYQDKINGSGFFVTAAGVQFDAKYSLGGNEDEAWNAVWFSKVKVDAQGWTAELKIPYSALRFSKKDVQNWGLNLIRMRRFSQKQLFWNPLDPLKNGLMNQEGTLEGIENIDPPVRLSFSPYISSYVNHYPYNIADVKNTTGSFNGGMDVKYGINDAFTLDMTLVPDFGQVQSDNRVLNLTPFEIQFNENRSFFTEGTELFSKGDLFYSRRVGGTPVNYYDVQGSLRAGEHIVRNPSESRLVNATKVSGRTTKGLGIGVFNAVTRRMDAEVEDAAGNRRLIETQPLTNYNILVLDQSLKNNSYVTFINTNVLRKGNTYDANASGLVFSFNDKKNTYNFRGSGRMTYLTNNDPNATGYSYDWSVGKQSGKFSYRFSQSLTDDKFDPNDLGILFNNNFFDNSLYLGYNKPKAGKWYNKYELWGEIEHSQRFKPKAYQSLAFSAGGFTELKNFLQVSMNINVQPESNDFYEPRRSGRVYRETASRGAGIDISTNRTKRYNGGGGFFYRDRDLFDGYGYDLYFYHNLRISNKLSLGNDILFQPRTNYAGWIGFNNATSEVVFSRRDRQTIENSMDAKYTFSNTMGLTLVVRHYWSNLDNRDYYTLADNGDLVKNSTYVNAQANRSYNTFNIDMVYSWIFSPGSEFSVVYKDASELSETFVRPGYGRNFDRILGSPQNNSLSVKVLYYIDYLQLKRKGR</sequence>
<evidence type="ECO:0000256" key="1">
    <source>
        <dbReference type="SAM" id="SignalP"/>
    </source>
</evidence>
<evidence type="ECO:0000313" key="4">
    <source>
        <dbReference type="EMBL" id="MXV14781.1"/>
    </source>
</evidence>
<evidence type="ECO:0000259" key="3">
    <source>
        <dbReference type="Pfam" id="PF19313"/>
    </source>
</evidence>
<comment type="caution">
    <text evidence="4">The sequence shown here is derived from an EMBL/GenBank/DDBJ whole genome shotgun (WGS) entry which is preliminary data.</text>
</comment>
<dbReference type="InterPro" id="IPR045670">
    <property type="entry name" value="DUF5916"/>
</dbReference>
<dbReference type="SUPFAM" id="SSF49344">
    <property type="entry name" value="CBD9-like"/>
    <property type="match status" value="1"/>
</dbReference>
<dbReference type="GO" id="GO:0030246">
    <property type="term" value="F:carbohydrate binding"/>
    <property type="evidence" value="ECO:0007669"/>
    <property type="project" value="InterPro"/>
</dbReference>
<dbReference type="InterPro" id="IPR010502">
    <property type="entry name" value="Carb-bd_dom_fam9"/>
</dbReference>
<dbReference type="CDD" id="cd09618">
    <property type="entry name" value="CBM9_like_2"/>
    <property type="match status" value="1"/>
</dbReference>
<accession>A0A7K1XUU7</accession>
<feature type="domain" description="Carbohydrate-binding" evidence="2">
    <location>
        <begin position="38"/>
        <end position="193"/>
    </location>
</feature>
<feature type="domain" description="DUF5916" evidence="3">
    <location>
        <begin position="231"/>
        <end position="809"/>
    </location>
</feature>
<dbReference type="AlphaFoldDB" id="A0A7K1XUU7"/>
<protein>
    <recommendedName>
        <fullName evidence="6">Hydrolase</fullName>
    </recommendedName>
</protein>
<dbReference type="Pfam" id="PF19313">
    <property type="entry name" value="DUF5916"/>
    <property type="match status" value="1"/>
</dbReference>
<evidence type="ECO:0000259" key="2">
    <source>
        <dbReference type="Pfam" id="PF06452"/>
    </source>
</evidence>
<evidence type="ECO:0008006" key="6">
    <source>
        <dbReference type="Google" id="ProtNLM"/>
    </source>
</evidence>
<dbReference type="Proteomes" id="UP000451233">
    <property type="component" value="Unassembled WGS sequence"/>
</dbReference>
<gene>
    <name evidence="4" type="ORF">GS398_05690</name>
</gene>
<keyword evidence="5" id="KW-1185">Reference proteome</keyword>
<dbReference type="Gene3D" id="2.60.40.1190">
    <property type="match status" value="1"/>
</dbReference>
<organism evidence="4 5">
    <name type="scientific">Hufsiella ginkgonis</name>
    <dbReference type="NCBI Taxonomy" id="2695274"/>
    <lineage>
        <taxon>Bacteria</taxon>
        <taxon>Pseudomonadati</taxon>
        <taxon>Bacteroidota</taxon>
        <taxon>Sphingobacteriia</taxon>
        <taxon>Sphingobacteriales</taxon>
        <taxon>Sphingobacteriaceae</taxon>
        <taxon>Hufsiella</taxon>
    </lineage>
</organism>
<reference evidence="4 5" key="1">
    <citation type="submission" date="2019-11" db="EMBL/GenBank/DDBJ databases">
        <title>Pedobacter sp. HMF7056 Genome sequencing and assembly.</title>
        <authorList>
            <person name="Kang H."/>
            <person name="Kim H."/>
            <person name="Joh K."/>
        </authorList>
    </citation>
    <scope>NUCLEOTIDE SEQUENCE [LARGE SCALE GENOMIC DNA]</scope>
    <source>
        <strain evidence="4 5">HMF7056</strain>
    </source>
</reference>
<dbReference type="EMBL" id="WVHS01000001">
    <property type="protein sequence ID" value="MXV14781.1"/>
    <property type="molecule type" value="Genomic_DNA"/>
</dbReference>
<dbReference type="GO" id="GO:0004553">
    <property type="term" value="F:hydrolase activity, hydrolyzing O-glycosyl compounds"/>
    <property type="evidence" value="ECO:0007669"/>
    <property type="project" value="InterPro"/>
</dbReference>
<name>A0A7K1XUU7_9SPHI</name>
<feature type="signal peptide" evidence="1">
    <location>
        <begin position="1"/>
        <end position="20"/>
    </location>
</feature>
<dbReference type="RefSeq" id="WP_160905730.1">
    <property type="nucleotide sequence ID" value="NZ_WVHS01000001.1"/>
</dbReference>